<feature type="region of interest" description="Disordered" evidence="4">
    <location>
        <begin position="88"/>
        <end position="107"/>
    </location>
</feature>
<dbReference type="PROSITE" id="PS50088">
    <property type="entry name" value="ANK_REPEAT"/>
    <property type="match status" value="1"/>
</dbReference>
<dbReference type="SUPFAM" id="SSF48403">
    <property type="entry name" value="Ankyrin repeat"/>
    <property type="match status" value="1"/>
</dbReference>
<accession>A0A6A6C8D3</accession>
<dbReference type="PANTHER" id="PTHR24123:SF33">
    <property type="entry name" value="PROTEIN HOS4"/>
    <property type="match status" value="1"/>
</dbReference>
<keyword evidence="6" id="KW-1185">Reference proteome</keyword>
<dbReference type="RefSeq" id="XP_033664184.1">
    <property type="nucleotide sequence ID" value="XM_033808065.1"/>
</dbReference>
<keyword evidence="1" id="KW-0677">Repeat</keyword>
<feature type="repeat" description="ANK" evidence="3">
    <location>
        <begin position="247"/>
        <end position="280"/>
    </location>
</feature>
<dbReference type="EMBL" id="ML993609">
    <property type="protein sequence ID" value="KAF2163295.1"/>
    <property type="molecule type" value="Genomic_DNA"/>
</dbReference>
<reference evidence="5" key="1">
    <citation type="journal article" date="2020" name="Stud. Mycol.">
        <title>101 Dothideomycetes genomes: a test case for predicting lifestyles and emergence of pathogens.</title>
        <authorList>
            <person name="Haridas S."/>
            <person name="Albert R."/>
            <person name="Binder M."/>
            <person name="Bloem J."/>
            <person name="Labutti K."/>
            <person name="Salamov A."/>
            <person name="Andreopoulos B."/>
            <person name="Baker S."/>
            <person name="Barry K."/>
            <person name="Bills G."/>
            <person name="Bluhm B."/>
            <person name="Cannon C."/>
            <person name="Castanera R."/>
            <person name="Culley D."/>
            <person name="Daum C."/>
            <person name="Ezra D."/>
            <person name="Gonzalez J."/>
            <person name="Henrissat B."/>
            <person name="Kuo A."/>
            <person name="Liang C."/>
            <person name="Lipzen A."/>
            <person name="Lutzoni F."/>
            <person name="Magnuson J."/>
            <person name="Mondo S."/>
            <person name="Nolan M."/>
            <person name="Ohm R."/>
            <person name="Pangilinan J."/>
            <person name="Park H.-J."/>
            <person name="Ramirez L."/>
            <person name="Alfaro M."/>
            <person name="Sun H."/>
            <person name="Tritt A."/>
            <person name="Yoshinaga Y."/>
            <person name="Zwiers L.-H."/>
            <person name="Turgeon B."/>
            <person name="Goodwin S."/>
            <person name="Spatafora J."/>
            <person name="Crous P."/>
            <person name="Grigoriev I."/>
        </authorList>
    </citation>
    <scope>NUCLEOTIDE SEQUENCE</scope>
    <source>
        <strain evidence="5">ATCC 36951</strain>
    </source>
</reference>
<dbReference type="InterPro" id="IPR002110">
    <property type="entry name" value="Ankyrin_rpt"/>
</dbReference>
<dbReference type="GeneID" id="54561337"/>
<dbReference type="InterPro" id="IPR051165">
    <property type="entry name" value="Multifunctional_ANK_Repeat"/>
</dbReference>
<dbReference type="PANTHER" id="PTHR24123">
    <property type="entry name" value="ANKYRIN REPEAT-CONTAINING"/>
    <property type="match status" value="1"/>
</dbReference>
<evidence type="ECO:0000256" key="2">
    <source>
        <dbReference type="ARBA" id="ARBA00023043"/>
    </source>
</evidence>
<keyword evidence="2 3" id="KW-0040">ANK repeat</keyword>
<evidence type="ECO:0000256" key="4">
    <source>
        <dbReference type="SAM" id="MobiDB-lite"/>
    </source>
</evidence>
<dbReference type="PROSITE" id="PS50297">
    <property type="entry name" value="ANK_REP_REGION"/>
    <property type="match status" value="1"/>
</dbReference>
<protein>
    <submittedName>
        <fullName evidence="5">Uncharacterized protein</fullName>
    </submittedName>
</protein>
<dbReference type="OrthoDB" id="426293at2759"/>
<evidence type="ECO:0000313" key="5">
    <source>
        <dbReference type="EMBL" id="KAF2163295.1"/>
    </source>
</evidence>
<dbReference type="Gene3D" id="1.25.40.20">
    <property type="entry name" value="Ankyrin repeat-containing domain"/>
    <property type="match status" value="1"/>
</dbReference>
<evidence type="ECO:0000256" key="3">
    <source>
        <dbReference type="PROSITE-ProRule" id="PRU00023"/>
    </source>
</evidence>
<proteinExistence type="predicted"/>
<dbReference type="InterPro" id="IPR036770">
    <property type="entry name" value="Ankyrin_rpt-contain_sf"/>
</dbReference>
<dbReference type="SMART" id="SM00248">
    <property type="entry name" value="ANK"/>
    <property type="match status" value="3"/>
</dbReference>
<evidence type="ECO:0000313" key="6">
    <source>
        <dbReference type="Proteomes" id="UP000799537"/>
    </source>
</evidence>
<sequence>MRQKNWGLVYTDISNLALRRCSLATIRKHLKQQDFPVSDRSLRTKLKQWQLRQCDIDAALETSRPSTTLLVSQDVRRITDITQLHTEFRVGPNDTDPSECPSFDQGQAPSDQCARSAGLSLPRSGSHHVQAVDEIDYTDLRAIYHILMDSVFSGQSVDYSFVLRGCEFENGSESLLHYAIKQANWATKHQLEVVRRISQFVVESGYELNHTDAQGRTVVELAIASRSIPLLETVLGSGVSVNHANSEGDYPLHTAIRTRALPAIYKYLLRQGADANACASTGKRDPVATLTMPLGLVMMQLAAANPNYDGDTTAWFRIAGYLIEHGAICTPREMDRLLFHFAQAWHRNGGSANLWEDALLLLSALIKRGLSPTAALSDLGLPKCDCQSLAHLAFFHSRSEAFGRWLIEASRLQEYGTPLAQCLLYGCGDNFMPRPNVSNLLRVLMKRDSNVANDFNPIEYVLRQENHHSWEQKAAVVSTLLSLKAEQYIFESHDRQRHAAILEAVAACPFTPIKCKLAQELLQQRISSQVSGGRPEDLFQHPANRPFSTYFAEMVGQIDNLISHQKGSDRMLKALHQTLDYDGRHQKVIIGCFVHFLTASKIQAAESGNFMSKPRLYYLLELRREFELPDVPLPNMMILNMLKGVPEAYVKLKELEKFFAHGDIDAIV</sequence>
<dbReference type="AlphaFoldDB" id="A0A6A6C8D3"/>
<organism evidence="5 6">
    <name type="scientific">Zasmidium cellare ATCC 36951</name>
    <dbReference type="NCBI Taxonomy" id="1080233"/>
    <lineage>
        <taxon>Eukaryota</taxon>
        <taxon>Fungi</taxon>
        <taxon>Dikarya</taxon>
        <taxon>Ascomycota</taxon>
        <taxon>Pezizomycotina</taxon>
        <taxon>Dothideomycetes</taxon>
        <taxon>Dothideomycetidae</taxon>
        <taxon>Mycosphaerellales</taxon>
        <taxon>Mycosphaerellaceae</taxon>
        <taxon>Zasmidium</taxon>
    </lineage>
</organism>
<name>A0A6A6C8D3_ZASCE</name>
<gene>
    <name evidence="5" type="ORF">M409DRAFT_26336</name>
</gene>
<evidence type="ECO:0000256" key="1">
    <source>
        <dbReference type="ARBA" id="ARBA00022737"/>
    </source>
</evidence>
<dbReference type="Proteomes" id="UP000799537">
    <property type="component" value="Unassembled WGS sequence"/>
</dbReference>